<dbReference type="Proteomes" id="UP000823561">
    <property type="component" value="Chromosome 22"/>
</dbReference>
<reference evidence="2" key="1">
    <citation type="submission" date="2020-10" db="EMBL/GenBank/DDBJ databases">
        <title>Chromosome-scale genome assembly of the Allis shad, Alosa alosa.</title>
        <authorList>
            <person name="Margot Z."/>
            <person name="Christophe K."/>
            <person name="Cabau C."/>
            <person name="Louis A."/>
            <person name="Berthelot C."/>
            <person name="Parey E."/>
            <person name="Roest Crollius H."/>
            <person name="Montfort J."/>
            <person name="Robinson-Rechavi M."/>
            <person name="Bucao C."/>
            <person name="Bouchez O."/>
            <person name="Gislard M."/>
            <person name="Lluch J."/>
            <person name="Milhes M."/>
            <person name="Lampietro C."/>
            <person name="Lopez Roques C."/>
            <person name="Donnadieu C."/>
            <person name="Braasch I."/>
            <person name="Desvignes T."/>
            <person name="Postlethwait J."/>
            <person name="Bobe J."/>
            <person name="Guiguen Y."/>
        </authorList>
    </citation>
    <scope>NUCLEOTIDE SEQUENCE</scope>
    <source>
        <strain evidence="2">M-15738</strain>
        <tissue evidence="2">Blood</tissue>
    </source>
</reference>
<name>A0AAV6FPV3_9TELE</name>
<evidence type="ECO:0000313" key="3">
    <source>
        <dbReference type="Proteomes" id="UP000823561"/>
    </source>
</evidence>
<feature type="region of interest" description="Disordered" evidence="1">
    <location>
        <begin position="37"/>
        <end position="58"/>
    </location>
</feature>
<dbReference type="AlphaFoldDB" id="A0AAV6FPV3"/>
<proteinExistence type="predicted"/>
<dbReference type="EMBL" id="JADWDJ010000022">
    <property type="protein sequence ID" value="KAG5263180.1"/>
    <property type="molecule type" value="Genomic_DNA"/>
</dbReference>
<accession>A0AAV6FPV3</accession>
<evidence type="ECO:0000256" key="1">
    <source>
        <dbReference type="SAM" id="MobiDB-lite"/>
    </source>
</evidence>
<comment type="caution">
    <text evidence="2">The sequence shown here is derived from an EMBL/GenBank/DDBJ whole genome shotgun (WGS) entry which is preliminary data.</text>
</comment>
<keyword evidence="3" id="KW-1185">Reference proteome</keyword>
<evidence type="ECO:0000313" key="2">
    <source>
        <dbReference type="EMBL" id="KAG5263180.1"/>
    </source>
</evidence>
<gene>
    <name evidence="2" type="ORF">AALO_G00283480</name>
</gene>
<protein>
    <submittedName>
        <fullName evidence="2">Uncharacterized protein</fullName>
    </submittedName>
</protein>
<feature type="compositionally biased region" description="Basic and acidic residues" evidence="1">
    <location>
        <begin position="41"/>
        <end position="58"/>
    </location>
</feature>
<organism evidence="2 3">
    <name type="scientific">Alosa alosa</name>
    <name type="common">allis shad</name>
    <dbReference type="NCBI Taxonomy" id="278164"/>
    <lineage>
        <taxon>Eukaryota</taxon>
        <taxon>Metazoa</taxon>
        <taxon>Chordata</taxon>
        <taxon>Craniata</taxon>
        <taxon>Vertebrata</taxon>
        <taxon>Euteleostomi</taxon>
        <taxon>Actinopterygii</taxon>
        <taxon>Neopterygii</taxon>
        <taxon>Teleostei</taxon>
        <taxon>Clupei</taxon>
        <taxon>Clupeiformes</taxon>
        <taxon>Clupeoidei</taxon>
        <taxon>Clupeidae</taxon>
        <taxon>Alosa</taxon>
    </lineage>
</organism>
<sequence length="58" mass="6643">MQSWWSRRGLLLVCQTSLTHKASNLIISQKALTFASTRSGGEWRKPRSGGEWRKPRSL</sequence>